<dbReference type="Proteomes" id="UP001151760">
    <property type="component" value="Unassembled WGS sequence"/>
</dbReference>
<evidence type="ECO:0000313" key="2">
    <source>
        <dbReference type="EMBL" id="GJU09813.1"/>
    </source>
</evidence>
<feature type="non-terminal residue" evidence="2">
    <location>
        <position position="1"/>
    </location>
</feature>
<organism evidence="2 3">
    <name type="scientific">Tanacetum coccineum</name>
    <dbReference type="NCBI Taxonomy" id="301880"/>
    <lineage>
        <taxon>Eukaryota</taxon>
        <taxon>Viridiplantae</taxon>
        <taxon>Streptophyta</taxon>
        <taxon>Embryophyta</taxon>
        <taxon>Tracheophyta</taxon>
        <taxon>Spermatophyta</taxon>
        <taxon>Magnoliopsida</taxon>
        <taxon>eudicotyledons</taxon>
        <taxon>Gunneridae</taxon>
        <taxon>Pentapetalae</taxon>
        <taxon>asterids</taxon>
        <taxon>campanulids</taxon>
        <taxon>Asterales</taxon>
        <taxon>Asteraceae</taxon>
        <taxon>Asteroideae</taxon>
        <taxon>Anthemideae</taxon>
        <taxon>Anthemidinae</taxon>
        <taxon>Tanacetum</taxon>
    </lineage>
</organism>
<name>A0ABQ5JEB3_9ASTR</name>
<gene>
    <name evidence="2" type="ORF">Tco_1132209</name>
</gene>
<reference evidence="2" key="2">
    <citation type="submission" date="2022-01" db="EMBL/GenBank/DDBJ databases">
        <authorList>
            <person name="Yamashiro T."/>
            <person name="Shiraishi A."/>
            <person name="Satake H."/>
            <person name="Nakayama K."/>
        </authorList>
    </citation>
    <scope>NUCLEOTIDE SEQUENCE</scope>
</reference>
<sequence>EYVPKQVEHVVPVDTDYDVTSPDDQPNLPHLEHKQDSSGRGGALEPDTYQEAITCKESDMWSATMCEEIESLHKNNTWELVLLASLLVKLASYT</sequence>
<dbReference type="EMBL" id="BQNB010021761">
    <property type="protein sequence ID" value="GJU09813.1"/>
    <property type="molecule type" value="Genomic_DNA"/>
</dbReference>
<reference evidence="2" key="1">
    <citation type="journal article" date="2022" name="Int. J. Mol. Sci.">
        <title>Draft Genome of Tanacetum Coccineum: Genomic Comparison of Closely Related Tanacetum-Family Plants.</title>
        <authorList>
            <person name="Yamashiro T."/>
            <person name="Shiraishi A."/>
            <person name="Nakayama K."/>
            <person name="Satake H."/>
        </authorList>
    </citation>
    <scope>NUCLEOTIDE SEQUENCE</scope>
</reference>
<feature type="region of interest" description="Disordered" evidence="1">
    <location>
        <begin position="11"/>
        <end position="48"/>
    </location>
</feature>
<proteinExistence type="predicted"/>
<accession>A0ABQ5JEB3</accession>
<keyword evidence="3" id="KW-1185">Reference proteome</keyword>
<evidence type="ECO:0000313" key="3">
    <source>
        <dbReference type="Proteomes" id="UP001151760"/>
    </source>
</evidence>
<protein>
    <submittedName>
        <fullName evidence="2">Uncharacterized protein</fullName>
    </submittedName>
</protein>
<evidence type="ECO:0000256" key="1">
    <source>
        <dbReference type="SAM" id="MobiDB-lite"/>
    </source>
</evidence>
<comment type="caution">
    <text evidence="2">The sequence shown here is derived from an EMBL/GenBank/DDBJ whole genome shotgun (WGS) entry which is preliminary data.</text>
</comment>